<dbReference type="InterPro" id="IPR052514">
    <property type="entry name" value="SAM-dependent_MTase"/>
</dbReference>
<dbReference type="InterPro" id="IPR029063">
    <property type="entry name" value="SAM-dependent_MTases_sf"/>
</dbReference>
<dbReference type="InterPro" id="IPR006342">
    <property type="entry name" value="FkbM_mtfrase"/>
</dbReference>
<sequence length="360" mass="39282">MGRPQRAGCRYRAAHSESRALCNEWRGQTTAPAHEGDVMSWIPTGRSLLSRMASAVVPVVRYVRQNTRGWPAKLAVLTALKGLRRIHGPRDFVVRTSWGFRFSGNTADLVHGAVYAVGVWEPSLTAWLQSRLVAGDVFVDVGANAGYFTLLGAACVGATGGVVAIEASPRNFELLQRNLSLNPAANVRAVNMALADEDCTVKIYPPDAGNSGTAMTWRDERRGRAPESEVPGRRLVDLLTREEAARARVIKVDVEGAEGCLESGLDELLERCHPEVAFVVEFDPKLFHLQGRDPARFLARFMNAGFALYTLDNHSVEPYWEGPRDMAPAEPGQVLAEGIVDLIFVRDSVAGASRAPRHVG</sequence>
<dbReference type="Pfam" id="PF05050">
    <property type="entry name" value="Methyltransf_21"/>
    <property type="match status" value="1"/>
</dbReference>
<dbReference type="SUPFAM" id="SSF53335">
    <property type="entry name" value="S-adenosyl-L-methionine-dependent methyltransferases"/>
    <property type="match status" value="1"/>
</dbReference>
<proteinExistence type="predicted"/>
<dbReference type="AlphaFoldDB" id="A0A540WRE8"/>
<evidence type="ECO:0000313" key="3">
    <source>
        <dbReference type="Proteomes" id="UP000315369"/>
    </source>
</evidence>
<dbReference type="GO" id="GO:0032259">
    <property type="term" value="P:methylation"/>
    <property type="evidence" value="ECO:0007669"/>
    <property type="project" value="UniProtKB-KW"/>
</dbReference>
<evidence type="ECO:0000259" key="1">
    <source>
        <dbReference type="Pfam" id="PF05050"/>
    </source>
</evidence>
<dbReference type="GO" id="GO:0008168">
    <property type="term" value="F:methyltransferase activity"/>
    <property type="evidence" value="ECO:0007669"/>
    <property type="project" value="UniProtKB-KW"/>
</dbReference>
<feature type="domain" description="Methyltransferase FkbM" evidence="1">
    <location>
        <begin position="140"/>
        <end position="282"/>
    </location>
</feature>
<protein>
    <submittedName>
        <fullName evidence="2">FkbM family methyltransferase</fullName>
    </submittedName>
</protein>
<dbReference type="EMBL" id="VIFM01000181">
    <property type="protein sequence ID" value="TQF11568.1"/>
    <property type="molecule type" value="Genomic_DNA"/>
</dbReference>
<accession>A0A540WRE8</accession>
<organism evidence="2 3">
    <name type="scientific">Myxococcus llanfairpwllgwyngyllgogerychwyrndrobwllllantysiliogogogochensis</name>
    <dbReference type="NCBI Taxonomy" id="2590453"/>
    <lineage>
        <taxon>Bacteria</taxon>
        <taxon>Pseudomonadati</taxon>
        <taxon>Myxococcota</taxon>
        <taxon>Myxococcia</taxon>
        <taxon>Myxococcales</taxon>
        <taxon>Cystobacterineae</taxon>
        <taxon>Myxococcaceae</taxon>
        <taxon>Myxococcus</taxon>
    </lineage>
</organism>
<dbReference type="PANTHER" id="PTHR34203:SF15">
    <property type="entry name" value="SLL1173 PROTEIN"/>
    <property type="match status" value="1"/>
</dbReference>
<reference evidence="2 3" key="1">
    <citation type="submission" date="2019-06" db="EMBL/GenBank/DDBJ databases">
        <authorList>
            <person name="Livingstone P."/>
            <person name="Whitworth D."/>
        </authorList>
    </citation>
    <scope>NUCLEOTIDE SEQUENCE [LARGE SCALE GENOMIC DNA]</scope>
    <source>
        <strain evidence="2 3">AM401</strain>
    </source>
</reference>
<dbReference type="OrthoDB" id="9771846at2"/>
<comment type="caution">
    <text evidence="2">The sequence shown here is derived from an EMBL/GenBank/DDBJ whole genome shotgun (WGS) entry which is preliminary data.</text>
</comment>
<evidence type="ECO:0000313" key="2">
    <source>
        <dbReference type="EMBL" id="TQF11568.1"/>
    </source>
</evidence>
<name>A0A540WRE8_9BACT</name>
<keyword evidence="3" id="KW-1185">Reference proteome</keyword>
<dbReference type="Gene3D" id="3.40.50.150">
    <property type="entry name" value="Vaccinia Virus protein VP39"/>
    <property type="match status" value="1"/>
</dbReference>
<dbReference type="NCBIfam" id="TIGR01444">
    <property type="entry name" value="fkbM_fam"/>
    <property type="match status" value="1"/>
</dbReference>
<keyword evidence="2" id="KW-0808">Transferase</keyword>
<gene>
    <name evidence="2" type="ORF">FJV41_33590</name>
</gene>
<dbReference type="Proteomes" id="UP000315369">
    <property type="component" value="Unassembled WGS sequence"/>
</dbReference>
<dbReference type="PANTHER" id="PTHR34203">
    <property type="entry name" value="METHYLTRANSFERASE, FKBM FAMILY PROTEIN"/>
    <property type="match status" value="1"/>
</dbReference>
<keyword evidence="2" id="KW-0489">Methyltransferase</keyword>